<evidence type="ECO:0000313" key="3">
    <source>
        <dbReference type="EMBL" id="SHG76701.1"/>
    </source>
</evidence>
<feature type="compositionally biased region" description="Low complexity" evidence="1">
    <location>
        <begin position="75"/>
        <end position="95"/>
    </location>
</feature>
<gene>
    <name evidence="3" type="ORF">SAMN05443551_0518</name>
</gene>
<accession>A0A1M5MHM4</accession>
<protein>
    <submittedName>
        <fullName evidence="3">Uncharacterized protein</fullName>
    </submittedName>
</protein>
<dbReference type="Proteomes" id="UP000184221">
    <property type="component" value="Unassembled WGS sequence"/>
</dbReference>
<organism evidence="3 4">
    <name type="scientific">Marivita hallyeonensis</name>
    <dbReference type="NCBI Taxonomy" id="996342"/>
    <lineage>
        <taxon>Bacteria</taxon>
        <taxon>Pseudomonadati</taxon>
        <taxon>Pseudomonadota</taxon>
        <taxon>Alphaproteobacteria</taxon>
        <taxon>Rhodobacterales</taxon>
        <taxon>Roseobacteraceae</taxon>
        <taxon>Marivita</taxon>
    </lineage>
</organism>
<dbReference type="AlphaFoldDB" id="A0A1M5MHM4"/>
<dbReference type="RefSeq" id="WP_072775948.1">
    <property type="nucleotide sequence ID" value="NZ_FQXC01000001.1"/>
</dbReference>
<dbReference type="EMBL" id="FQXC01000001">
    <property type="protein sequence ID" value="SHG76701.1"/>
    <property type="molecule type" value="Genomic_DNA"/>
</dbReference>
<feature type="region of interest" description="Disordered" evidence="1">
    <location>
        <begin position="1"/>
        <end position="31"/>
    </location>
</feature>
<evidence type="ECO:0000256" key="2">
    <source>
        <dbReference type="SAM" id="Phobius"/>
    </source>
</evidence>
<evidence type="ECO:0000256" key="1">
    <source>
        <dbReference type="SAM" id="MobiDB-lite"/>
    </source>
</evidence>
<name>A0A1M5MHM4_9RHOB</name>
<evidence type="ECO:0000313" key="4">
    <source>
        <dbReference type="Proteomes" id="UP000184221"/>
    </source>
</evidence>
<keyword evidence="2" id="KW-0472">Membrane</keyword>
<keyword evidence="2" id="KW-1133">Transmembrane helix</keyword>
<feature type="region of interest" description="Disordered" evidence="1">
    <location>
        <begin position="61"/>
        <end position="95"/>
    </location>
</feature>
<feature type="transmembrane region" description="Helical" evidence="2">
    <location>
        <begin position="38"/>
        <end position="57"/>
    </location>
</feature>
<feature type="compositionally biased region" description="Basic and acidic residues" evidence="1">
    <location>
        <begin position="1"/>
        <end position="26"/>
    </location>
</feature>
<keyword evidence="4" id="KW-1185">Reference proteome</keyword>
<reference evidence="3 4" key="1">
    <citation type="submission" date="2016-11" db="EMBL/GenBank/DDBJ databases">
        <authorList>
            <person name="Jaros S."/>
            <person name="Januszkiewicz K."/>
            <person name="Wedrychowicz H."/>
        </authorList>
    </citation>
    <scope>NUCLEOTIDE SEQUENCE [LARGE SCALE GENOMIC DNA]</scope>
    <source>
        <strain evidence="3 4">DSM 29431</strain>
    </source>
</reference>
<proteinExistence type="predicted"/>
<keyword evidence="2" id="KW-0812">Transmembrane</keyword>
<sequence>MSYESDYRYREQAGKSAGRAERHHPMDLPSGGGSAKGLLIAAIAIVAFIAFVALVSVGGGSDGTAPSVDGETTQTTPEAGTAIETAPTTAPATGE</sequence>